<keyword evidence="2" id="KW-1185">Reference proteome</keyword>
<dbReference type="EMBL" id="CP003004">
    <property type="protein sequence ID" value="AEO57487.1"/>
    <property type="molecule type" value="Genomic_DNA"/>
</dbReference>
<dbReference type="VEuPathDB" id="FungiDB:MYCTH_2303707"/>
<dbReference type="FunCoup" id="G2QDH5">
    <property type="interactions" value="22"/>
</dbReference>
<dbReference type="PANTHER" id="PTHR48079:SF6">
    <property type="entry name" value="NAD(P)-BINDING DOMAIN-CONTAINING PROTEIN-RELATED"/>
    <property type="match status" value="1"/>
</dbReference>
<dbReference type="SUPFAM" id="SSF51735">
    <property type="entry name" value="NAD(P)-binding Rossmann-fold domains"/>
    <property type="match status" value="1"/>
</dbReference>
<dbReference type="InterPro" id="IPR051783">
    <property type="entry name" value="NAD(P)-dependent_oxidoreduct"/>
</dbReference>
<dbReference type="eggNOG" id="ENOG502RX5Q">
    <property type="taxonomic scope" value="Eukaryota"/>
</dbReference>
<dbReference type="RefSeq" id="XP_003662732.1">
    <property type="nucleotide sequence ID" value="XM_003662684.1"/>
</dbReference>
<dbReference type="GO" id="GO:0005737">
    <property type="term" value="C:cytoplasm"/>
    <property type="evidence" value="ECO:0007669"/>
    <property type="project" value="TreeGrafter"/>
</dbReference>
<reference evidence="1 2" key="1">
    <citation type="journal article" date="2011" name="Nat. Biotechnol.">
        <title>Comparative genomic analysis of the thermophilic biomass-degrading fungi Myceliophthora thermophila and Thielavia terrestris.</title>
        <authorList>
            <person name="Berka R.M."/>
            <person name="Grigoriev I.V."/>
            <person name="Otillar R."/>
            <person name="Salamov A."/>
            <person name="Grimwood J."/>
            <person name="Reid I."/>
            <person name="Ishmael N."/>
            <person name="John T."/>
            <person name="Darmond C."/>
            <person name="Moisan M.-C."/>
            <person name="Henrissat B."/>
            <person name="Coutinho P.M."/>
            <person name="Lombard V."/>
            <person name="Natvig D.O."/>
            <person name="Lindquist E."/>
            <person name="Schmutz J."/>
            <person name="Lucas S."/>
            <person name="Harris P."/>
            <person name="Powlowski J."/>
            <person name="Bellemare A."/>
            <person name="Taylor D."/>
            <person name="Butler G."/>
            <person name="de Vries R.P."/>
            <person name="Allijn I.E."/>
            <person name="van den Brink J."/>
            <person name="Ushinsky S."/>
            <person name="Storms R."/>
            <person name="Powell A.J."/>
            <person name="Paulsen I.T."/>
            <person name="Elbourne L.D.H."/>
            <person name="Baker S.E."/>
            <person name="Magnuson J."/>
            <person name="LaBoissiere S."/>
            <person name="Clutterbuck A.J."/>
            <person name="Martinez D."/>
            <person name="Wogulis M."/>
            <person name="de Leon A.L."/>
            <person name="Rey M.W."/>
            <person name="Tsang A."/>
        </authorList>
    </citation>
    <scope>NUCLEOTIDE SEQUENCE [LARGE SCALE GENOMIC DNA]</scope>
    <source>
        <strain evidence="2">ATCC 42464 / BCRC 31852 / DSM 1799</strain>
    </source>
</reference>
<gene>
    <name evidence="1" type="ORF">MYCTH_2303707</name>
</gene>
<dbReference type="PANTHER" id="PTHR48079">
    <property type="entry name" value="PROTEIN YEEZ"/>
    <property type="match status" value="1"/>
</dbReference>
<dbReference type="OrthoDB" id="2130169at2759"/>
<dbReference type="HOGENOM" id="CLU_007383_12_2_1"/>
<evidence type="ECO:0008006" key="3">
    <source>
        <dbReference type="Google" id="ProtNLM"/>
    </source>
</evidence>
<name>G2QDH5_THET4</name>
<organism evidence="1 2">
    <name type="scientific">Thermothelomyces thermophilus (strain ATCC 42464 / BCRC 31852 / DSM 1799)</name>
    <name type="common">Sporotrichum thermophile</name>
    <dbReference type="NCBI Taxonomy" id="573729"/>
    <lineage>
        <taxon>Eukaryota</taxon>
        <taxon>Fungi</taxon>
        <taxon>Dikarya</taxon>
        <taxon>Ascomycota</taxon>
        <taxon>Pezizomycotina</taxon>
        <taxon>Sordariomycetes</taxon>
        <taxon>Sordariomycetidae</taxon>
        <taxon>Sordariales</taxon>
        <taxon>Chaetomiaceae</taxon>
        <taxon>Thermothelomyces</taxon>
    </lineage>
</organism>
<dbReference type="STRING" id="573729.G2QDH5"/>
<dbReference type="GO" id="GO:0004029">
    <property type="term" value="F:aldehyde dehydrogenase (NAD+) activity"/>
    <property type="evidence" value="ECO:0007669"/>
    <property type="project" value="TreeGrafter"/>
</dbReference>
<dbReference type="OMA" id="WSHIHID"/>
<evidence type="ECO:0000313" key="1">
    <source>
        <dbReference type="EMBL" id="AEO57487.1"/>
    </source>
</evidence>
<protein>
    <recommendedName>
        <fullName evidence="3">NAD(P)-binding domain-containing protein</fullName>
    </recommendedName>
</protein>
<dbReference type="Gene3D" id="3.40.50.720">
    <property type="entry name" value="NAD(P)-binding Rossmann-like Domain"/>
    <property type="match status" value="1"/>
</dbReference>
<dbReference type="Proteomes" id="UP000007322">
    <property type="component" value="Chromosome 3"/>
</dbReference>
<proteinExistence type="predicted"/>
<accession>G2QDH5</accession>
<dbReference type="InterPro" id="IPR036291">
    <property type="entry name" value="NAD(P)-bd_dom_sf"/>
</dbReference>
<dbReference type="AlphaFoldDB" id="G2QDH5"/>
<sequence length="347" mass="37241">MTKIFATGVTGYLGGDAVYAILQAHPEYEISCLVRDKAKGALVSEAHPSLRIVYGSLDDGDLLEEEAANTDIVCNFAHATHEPSVQALARGLARRTRPGPGFLIHTMGSGTVIYDDVVKGRYGQGSDKVFNDLEGLAEVLSVPDFAKARGAENAVRQVGIQLPNQVKTAVVSTGSAYGLGRGILKYRPTAIHELVRATLERKRAIVVGEGKSAWTNVHVHDLSELYLKLVEHAAAGGEETGSGPAVWGGSEGFYFAEGGEHVWSELARSVSAEAAAQGFLTQVEEPESIEPTEASKIMPMGQFFWGCNARVEGRRARQALNWQPHHPSLKEELGSIIATEAKKLGLV</sequence>
<dbReference type="InParanoid" id="G2QDH5"/>
<dbReference type="KEGG" id="mtm:MYCTH_2303707"/>
<dbReference type="GeneID" id="11507358"/>
<evidence type="ECO:0000313" key="2">
    <source>
        <dbReference type="Proteomes" id="UP000007322"/>
    </source>
</evidence>